<feature type="coiled-coil region" evidence="1">
    <location>
        <begin position="199"/>
        <end position="226"/>
    </location>
</feature>
<dbReference type="EMBL" id="AP006840">
    <property type="protein sequence ID" value="BAD40279.1"/>
    <property type="molecule type" value="Genomic_DNA"/>
</dbReference>
<proteinExistence type="predicted"/>
<keyword evidence="1" id="KW-0175">Coiled coil</keyword>
<sequence>MGVRARLVSGMLALLLLIGGCGQVDAAGLVEEYLTALTIGDFDRAAQLSTEALVELNGDDSAEARFVQTYLAQVRFTVREAQKEDDDRYRVPVELIAPDLRPIVGRVLANLLGEAFASAFMLTPLDEKTMTQRLVDSLTAEITRSDASTITVERTVMVERIDGQWKVTTPVFAESGLLDIFDDGFLANSYAEESRARRAESLRRRIAAIEEQLTELRRDREFAEQSRSKLSKFVVSNAKFYWAVDGWWEEPVIELTVQNNTEFPVARAYFHGRLVSPGRSVPWVEEDFNYAIPGGIEPGEIQTWKLVANSFSTWGSAPRDRDDLILEVEVTRLDGPNDQVLLDAEFPDYKAEWLADLEADLAELQEELRALRTEE</sequence>
<keyword evidence="4" id="KW-1185">Reference proteome</keyword>
<reference evidence="3 4" key="1">
    <citation type="journal article" date="2004" name="Nucleic Acids Res.">
        <title>Genome sequence of Symbiobacterium thermophilum, an uncultivable bacterium that depends on microbial commensalism.</title>
        <authorList>
            <person name="Ueda K."/>
            <person name="Yamashita A."/>
            <person name="Ishikawa J."/>
            <person name="Shimada M."/>
            <person name="Watsuji T."/>
            <person name="Morimura K."/>
            <person name="Ikeda H."/>
            <person name="Hattori M."/>
            <person name="Beppu T."/>
        </authorList>
    </citation>
    <scope>NUCLEOTIDE SEQUENCE [LARGE SCALE GENOMIC DNA]</scope>
    <source>
        <strain evidence="4">T / IAM 14863</strain>
    </source>
</reference>
<accession>Q67PW4</accession>
<keyword evidence="2" id="KW-0732">Signal</keyword>
<feature type="chain" id="PRO_5004269319" evidence="2">
    <location>
        <begin position="27"/>
        <end position="375"/>
    </location>
</feature>
<dbReference type="eggNOG" id="ENOG502ZBVQ">
    <property type="taxonomic scope" value="Bacteria"/>
</dbReference>
<dbReference type="Proteomes" id="UP000000417">
    <property type="component" value="Chromosome"/>
</dbReference>
<organism evidence="3 4">
    <name type="scientific">Symbiobacterium thermophilum (strain DSM 24528 / JCM 14929 / IAM 14863 / T)</name>
    <dbReference type="NCBI Taxonomy" id="292459"/>
    <lineage>
        <taxon>Bacteria</taxon>
        <taxon>Bacillati</taxon>
        <taxon>Bacillota</taxon>
        <taxon>Clostridia</taxon>
        <taxon>Eubacteriales</taxon>
        <taxon>Symbiobacteriaceae</taxon>
        <taxon>Symbiobacterium</taxon>
    </lineage>
</organism>
<evidence type="ECO:0000256" key="2">
    <source>
        <dbReference type="SAM" id="SignalP"/>
    </source>
</evidence>
<protein>
    <submittedName>
        <fullName evidence="3">Conserved domain protein</fullName>
    </submittedName>
</protein>
<dbReference type="AlphaFoldDB" id="Q67PW4"/>
<evidence type="ECO:0000313" key="3">
    <source>
        <dbReference type="EMBL" id="BAD40279.1"/>
    </source>
</evidence>
<name>Q67PW4_SYMTH</name>
<gene>
    <name evidence="3" type="ordered locus">STH1294</name>
</gene>
<dbReference type="HOGENOM" id="CLU_737553_0_0_9"/>
<evidence type="ECO:0000256" key="1">
    <source>
        <dbReference type="SAM" id="Coils"/>
    </source>
</evidence>
<dbReference type="KEGG" id="sth:STH1294"/>
<feature type="signal peptide" evidence="2">
    <location>
        <begin position="1"/>
        <end position="26"/>
    </location>
</feature>
<dbReference type="PROSITE" id="PS51257">
    <property type="entry name" value="PROKAR_LIPOPROTEIN"/>
    <property type="match status" value="1"/>
</dbReference>
<evidence type="ECO:0000313" key="4">
    <source>
        <dbReference type="Proteomes" id="UP000000417"/>
    </source>
</evidence>